<protein>
    <recommendedName>
        <fullName evidence="1">NIPSNAP domain-containing protein</fullName>
    </recommendedName>
</protein>
<accession>A0A6J4TBF7</accession>
<dbReference type="InterPro" id="IPR012577">
    <property type="entry name" value="NIPSNAP"/>
</dbReference>
<dbReference type="EMBL" id="CADCVN010001093">
    <property type="protein sequence ID" value="CAA9517955.1"/>
    <property type="molecule type" value="Genomic_DNA"/>
</dbReference>
<reference evidence="2" key="1">
    <citation type="submission" date="2020-02" db="EMBL/GenBank/DDBJ databases">
        <authorList>
            <person name="Meier V. D."/>
        </authorList>
    </citation>
    <scope>NUCLEOTIDE SEQUENCE</scope>
    <source>
        <strain evidence="2">AVDCRST_MAG96</strain>
    </source>
</reference>
<dbReference type="AlphaFoldDB" id="A0A6J4TBF7"/>
<proteinExistence type="predicted"/>
<evidence type="ECO:0000313" key="2">
    <source>
        <dbReference type="EMBL" id="CAA9517955.1"/>
    </source>
</evidence>
<gene>
    <name evidence="2" type="ORF">AVDCRST_MAG96-2786</name>
</gene>
<name>A0A6J4TBF7_9BACT</name>
<evidence type="ECO:0000259" key="1">
    <source>
        <dbReference type="Pfam" id="PF07978"/>
    </source>
</evidence>
<dbReference type="Gene3D" id="3.30.70.100">
    <property type="match status" value="1"/>
</dbReference>
<dbReference type="Pfam" id="PF07978">
    <property type="entry name" value="NIPSNAP"/>
    <property type="match status" value="1"/>
</dbReference>
<dbReference type="SUPFAM" id="SSF54909">
    <property type="entry name" value="Dimeric alpha+beta barrel"/>
    <property type="match status" value="1"/>
</dbReference>
<dbReference type="InterPro" id="IPR011008">
    <property type="entry name" value="Dimeric_a/b-barrel"/>
</dbReference>
<sequence length="268" mass="31037">MQTKNSNLIWSVLLVVPALLFSLYVQAQSKHVKVIELRNYLLKPGQRDSFVDGFETKLLDTLNAHKNYILGQYRVKDAKDNFVWIRGFDDMPARKQALTNFYASRHWAKNKSIPEAYLIGYTNVHLLKPLLISSKKIDSSTHFDTEWFGRPKGVTIIDFFVANEMRNKLIDFVANKYDSVVRAAGVKDISYWVCETAPNNYPNLPAFQDKNLLVSISHYNDLADYHAAVKKIRESMNEEEKFTLGRLVTTRATWTLYPTERTFTSKRK</sequence>
<feature type="domain" description="NIPSNAP" evidence="1">
    <location>
        <begin position="36"/>
        <end position="132"/>
    </location>
</feature>
<organism evidence="2">
    <name type="scientific">uncultured Segetibacter sp</name>
    <dbReference type="NCBI Taxonomy" id="481133"/>
    <lineage>
        <taxon>Bacteria</taxon>
        <taxon>Pseudomonadati</taxon>
        <taxon>Bacteroidota</taxon>
        <taxon>Chitinophagia</taxon>
        <taxon>Chitinophagales</taxon>
        <taxon>Chitinophagaceae</taxon>
        <taxon>Segetibacter</taxon>
        <taxon>environmental samples</taxon>
    </lineage>
</organism>